<dbReference type="AlphaFoldDB" id="A0AAD4GFE5"/>
<keyword evidence="1" id="KW-0472">Membrane</keyword>
<organism evidence="2 3">
    <name type="scientific">Boletus edulis BED1</name>
    <dbReference type="NCBI Taxonomy" id="1328754"/>
    <lineage>
        <taxon>Eukaryota</taxon>
        <taxon>Fungi</taxon>
        <taxon>Dikarya</taxon>
        <taxon>Basidiomycota</taxon>
        <taxon>Agaricomycotina</taxon>
        <taxon>Agaricomycetes</taxon>
        <taxon>Agaricomycetidae</taxon>
        <taxon>Boletales</taxon>
        <taxon>Boletineae</taxon>
        <taxon>Boletaceae</taxon>
        <taxon>Boletoideae</taxon>
        <taxon>Boletus</taxon>
    </lineage>
</organism>
<accession>A0AAD4GFE5</accession>
<dbReference type="Proteomes" id="UP001194468">
    <property type="component" value="Unassembled WGS sequence"/>
</dbReference>
<evidence type="ECO:0000256" key="1">
    <source>
        <dbReference type="SAM" id="Phobius"/>
    </source>
</evidence>
<feature type="transmembrane region" description="Helical" evidence="1">
    <location>
        <begin position="7"/>
        <end position="29"/>
    </location>
</feature>
<evidence type="ECO:0000313" key="3">
    <source>
        <dbReference type="Proteomes" id="UP001194468"/>
    </source>
</evidence>
<reference evidence="2" key="1">
    <citation type="submission" date="2019-10" db="EMBL/GenBank/DDBJ databases">
        <authorList>
            <consortium name="DOE Joint Genome Institute"/>
            <person name="Kuo A."/>
            <person name="Miyauchi S."/>
            <person name="Kiss E."/>
            <person name="Drula E."/>
            <person name="Kohler A."/>
            <person name="Sanchez-Garcia M."/>
            <person name="Andreopoulos B."/>
            <person name="Barry K.W."/>
            <person name="Bonito G."/>
            <person name="Buee M."/>
            <person name="Carver A."/>
            <person name="Chen C."/>
            <person name="Cichocki N."/>
            <person name="Clum A."/>
            <person name="Culley D."/>
            <person name="Crous P.W."/>
            <person name="Fauchery L."/>
            <person name="Girlanda M."/>
            <person name="Hayes R."/>
            <person name="Keri Z."/>
            <person name="LaButti K."/>
            <person name="Lipzen A."/>
            <person name="Lombard V."/>
            <person name="Magnuson J."/>
            <person name="Maillard F."/>
            <person name="Morin E."/>
            <person name="Murat C."/>
            <person name="Nolan M."/>
            <person name="Ohm R."/>
            <person name="Pangilinan J."/>
            <person name="Pereira M."/>
            <person name="Perotto S."/>
            <person name="Peter M."/>
            <person name="Riley R."/>
            <person name="Sitrit Y."/>
            <person name="Stielow B."/>
            <person name="Szollosi G."/>
            <person name="Zifcakova L."/>
            <person name="Stursova M."/>
            <person name="Spatafora J.W."/>
            <person name="Tedersoo L."/>
            <person name="Vaario L.-M."/>
            <person name="Yamada A."/>
            <person name="Yan M."/>
            <person name="Wang P."/>
            <person name="Xu J."/>
            <person name="Bruns T."/>
            <person name="Baldrian P."/>
            <person name="Vilgalys R."/>
            <person name="Henrissat B."/>
            <person name="Grigoriev I.V."/>
            <person name="Hibbett D."/>
            <person name="Nagy L.G."/>
            <person name="Martin F.M."/>
        </authorList>
    </citation>
    <scope>NUCLEOTIDE SEQUENCE</scope>
    <source>
        <strain evidence="2">BED1</strain>
    </source>
</reference>
<evidence type="ECO:0000313" key="2">
    <source>
        <dbReference type="EMBL" id="KAF8441723.1"/>
    </source>
</evidence>
<name>A0AAD4GFE5_BOLED</name>
<keyword evidence="1" id="KW-1133">Transmembrane helix</keyword>
<proteinExistence type="predicted"/>
<sequence>MQEYEILYCGPALPSAANMAIAFPIVSGFELYRQALYACLAVVQCGCFATFISRLSLSTTTFIRVVLHFAVFQVRRCAITLCGGIDVICSQVNELRGGAYACVVLTQEVNTIALESESGEGDPRKRSANQESR</sequence>
<feature type="transmembrane region" description="Helical" evidence="1">
    <location>
        <begin position="35"/>
        <end position="57"/>
    </location>
</feature>
<gene>
    <name evidence="2" type="ORF">L210DRAFT_2088919</name>
</gene>
<protein>
    <submittedName>
        <fullName evidence="2">Uncharacterized protein</fullName>
    </submittedName>
</protein>
<keyword evidence="1" id="KW-0812">Transmembrane</keyword>
<comment type="caution">
    <text evidence="2">The sequence shown here is derived from an EMBL/GenBank/DDBJ whole genome shotgun (WGS) entry which is preliminary data.</text>
</comment>
<keyword evidence="3" id="KW-1185">Reference proteome</keyword>
<dbReference type="EMBL" id="WHUW01000010">
    <property type="protein sequence ID" value="KAF8441723.1"/>
    <property type="molecule type" value="Genomic_DNA"/>
</dbReference>
<reference evidence="2" key="2">
    <citation type="journal article" date="2020" name="Nat. Commun.">
        <title>Large-scale genome sequencing of mycorrhizal fungi provides insights into the early evolution of symbiotic traits.</title>
        <authorList>
            <person name="Miyauchi S."/>
            <person name="Kiss E."/>
            <person name="Kuo A."/>
            <person name="Drula E."/>
            <person name="Kohler A."/>
            <person name="Sanchez-Garcia M."/>
            <person name="Morin E."/>
            <person name="Andreopoulos B."/>
            <person name="Barry K.W."/>
            <person name="Bonito G."/>
            <person name="Buee M."/>
            <person name="Carver A."/>
            <person name="Chen C."/>
            <person name="Cichocki N."/>
            <person name="Clum A."/>
            <person name="Culley D."/>
            <person name="Crous P.W."/>
            <person name="Fauchery L."/>
            <person name="Girlanda M."/>
            <person name="Hayes R.D."/>
            <person name="Keri Z."/>
            <person name="LaButti K."/>
            <person name="Lipzen A."/>
            <person name="Lombard V."/>
            <person name="Magnuson J."/>
            <person name="Maillard F."/>
            <person name="Murat C."/>
            <person name="Nolan M."/>
            <person name="Ohm R.A."/>
            <person name="Pangilinan J."/>
            <person name="Pereira M.F."/>
            <person name="Perotto S."/>
            <person name="Peter M."/>
            <person name="Pfister S."/>
            <person name="Riley R."/>
            <person name="Sitrit Y."/>
            <person name="Stielow J.B."/>
            <person name="Szollosi G."/>
            <person name="Zifcakova L."/>
            <person name="Stursova M."/>
            <person name="Spatafora J.W."/>
            <person name="Tedersoo L."/>
            <person name="Vaario L.M."/>
            <person name="Yamada A."/>
            <person name="Yan M."/>
            <person name="Wang P."/>
            <person name="Xu J."/>
            <person name="Bruns T."/>
            <person name="Baldrian P."/>
            <person name="Vilgalys R."/>
            <person name="Dunand C."/>
            <person name="Henrissat B."/>
            <person name="Grigoriev I.V."/>
            <person name="Hibbett D."/>
            <person name="Nagy L.G."/>
            <person name="Martin F.M."/>
        </authorList>
    </citation>
    <scope>NUCLEOTIDE SEQUENCE</scope>
    <source>
        <strain evidence="2">BED1</strain>
    </source>
</reference>